<evidence type="ECO:0000256" key="1">
    <source>
        <dbReference type="SAM" id="MobiDB-lite"/>
    </source>
</evidence>
<accession>A0A6V7R2M4</accession>
<name>A0A6V7R2M4_9STAP</name>
<evidence type="ECO:0000313" key="4">
    <source>
        <dbReference type="EMBL" id="MBB6423635.1"/>
    </source>
</evidence>
<evidence type="ECO:0000313" key="6">
    <source>
        <dbReference type="Proteomes" id="UP000545588"/>
    </source>
</evidence>
<protein>
    <recommendedName>
        <fullName evidence="7">Lipoprotein</fullName>
    </recommendedName>
</protein>
<comment type="caution">
    <text evidence="3">The sequence shown here is derived from an EMBL/GenBank/DDBJ whole genome shotgun (WGS) entry which is preliminary data.</text>
</comment>
<dbReference type="PROSITE" id="PS51257">
    <property type="entry name" value="PROKAR_LIPOPROTEIN"/>
    <property type="match status" value="1"/>
</dbReference>
<feature type="compositionally biased region" description="Acidic residues" evidence="1">
    <location>
        <begin position="35"/>
        <end position="94"/>
    </location>
</feature>
<feature type="signal peptide" evidence="2">
    <location>
        <begin position="1"/>
        <end position="17"/>
    </location>
</feature>
<proteinExistence type="predicted"/>
<dbReference type="Proteomes" id="UP000545588">
    <property type="component" value="Unassembled WGS sequence"/>
</dbReference>
<gene>
    <name evidence="4" type="ORF">HNR41_001607</name>
    <name evidence="3" type="ORF">JEOCOQ751_00175</name>
</gene>
<dbReference type="AlphaFoldDB" id="A0A6V7R2M4"/>
<sequence>MKRWVVLLLMVMLVILAACSGSEEPAEDMGKNTSEETEAVSETEAETETVEQPEQEDSEDPAAESEENSTDETADNEENENESDNTENESTDETNEINYTAAENCIMTQLTECENVPEADQFQTYSDLVADGILPQAPGSGCLPCAVKYSFEVKYGESDMINSTILPRSDKIPEEITNPSEFVQQYLFSLPAFFNNENEVALSFYLPDSPGYNALFANKASGNYSNHMTYSVFIDSEVENLDGSMYIYATREYSHINTDSVYEVYARYQVVKQDGRYYLTDYAELENTRVE</sequence>
<reference evidence="4 6" key="2">
    <citation type="submission" date="2020-08" db="EMBL/GenBank/DDBJ databases">
        <title>Genomic Encyclopedia of Type Strains, Phase IV (KMG-IV): sequencing the most valuable type-strain genomes for metagenomic binning, comparative biology and taxonomic classification.</title>
        <authorList>
            <person name="Goeker M."/>
        </authorList>
    </citation>
    <scope>NUCLEOTIDE SEQUENCE [LARGE SCALE GENOMIC DNA]</scope>
    <source>
        <strain evidence="4 6">DSM 22419</strain>
    </source>
</reference>
<dbReference type="EMBL" id="CAJEWA010000004">
    <property type="protein sequence ID" value="CAD2071243.1"/>
    <property type="molecule type" value="Genomic_DNA"/>
</dbReference>
<reference evidence="3 5" key="1">
    <citation type="submission" date="2020-07" db="EMBL/GenBank/DDBJ databases">
        <authorList>
            <person name="Criscuolo A."/>
        </authorList>
    </citation>
    <scope>NUCLEOTIDE SEQUENCE [LARGE SCALE GENOMIC DNA]</scope>
    <source>
        <strain evidence="3">CIP111751</strain>
    </source>
</reference>
<dbReference type="RefSeq" id="WP_184283448.1">
    <property type="nucleotide sequence ID" value="NZ_BMCO01000002.1"/>
</dbReference>
<evidence type="ECO:0008006" key="7">
    <source>
        <dbReference type="Google" id="ProtNLM"/>
    </source>
</evidence>
<feature type="region of interest" description="Disordered" evidence="1">
    <location>
        <begin position="22"/>
        <end position="94"/>
    </location>
</feature>
<dbReference type="EMBL" id="JACHFF010000002">
    <property type="protein sequence ID" value="MBB6423635.1"/>
    <property type="molecule type" value="Genomic_DNA"/>
</dbReference>
<feature type="chain" id="PRO_5038338587" description="Lipoprotein" evidence="2">
    <location>
        <begin position="18"/>
        <end position="291"/>
    </location>
</feature>
<organism evidence="3 5">
    <name type="scientific">Jeotgalicoccus coquinae</name>
    <dbReference type="NCBI Taxonomy" id="709509"/>
    <lineage>
        <taxon>Bacteria</taxon>
        <taxon>Bacillati</taxon>
        <taxon>Bacillota</taxon>
        <taxon>Bacilli</taxon>
        <taxon>Bacillales</taxon>
        <taxon>Staphylococcaceae</taxon>
        <taxon>Jeotgalicoccus</taxon>
    </lineage>
</organism>
<keyword evidence="6" id="KW-1185">Reference proteome</keyword>
<evidence type="ECO:0000256" key="2">
    <source>
        <dbReference type="SAM" id="SignalP"/>
    </source>
</evidence>
<evidence type="ECO:0000313" key="3">
    <source>
        <dbReference type="EMBL" id="CAD2071243.1"/>
    </source>
</evidence>
<evidence type="ECO:0000313" key="5">
    <source>
        <dbReference type="Proteomes" id="UP000534001"/>
    </source>
</evidence>
<keyword evidence="2" id="KW-0732">Signal</keyword>
<dbReference type="Proteomes" id="UP000534001">
    <property type="component" value="Unassembled WGS sequence"/>
</dbReference>